<evidence type="ECO:0000256" key="7">
    <source>
        <dbReference type="ARBA" id="ARBA00023054"/>
    </source>
</evidence>
<dbReference type="EMBL" id="CBTN010000043">
    <property type="protein sequence ID" value="CDH57042.1"/>
    <property type="molecule type" value="Genomic_DNA"/>
</dbReference>
<organism evidence="15 16">
    <name type="scientific">Lichtheimia corymbifera JMRC:FSU:9682</name>
    <dbReference type="NCBI Taxonomy" id="1263082"/>
    <lineage>
        <taxon>Eukaryota</taxon>
        <taxon>Fungi</taxon>
        <taxon>Fungi incertae sedis</taxon>
        <taxon>Mucoromycota</taxon>
        <taxon>Mucoromycotina</taxon>
        <taxon>Mucoromycetes</taxon>
        <taxon>Mucorales</taxon>
        <taxon>Lichtheimiaceae</taxon>
        <taxon>Lichtheimia</taxon>
    </lineage>
</organism>
<dbReference type="GO" id="GO:0090307">
    <property type="term" value="P:mitotic spindle assembly"/>
    <property type="evidence" value="ECO:0007669"/>
    <property type="project" value="UniProtKB-ARBA"/>
</dbReference>
<feature type="region of interest" description="Disordered" evidence="13">
    <location>
        <begin position="145"/>
        <end position="166"/>
    </location>
</feature>
<evidence type="ECO:0000256" key="10">
    <source>
        <dbReference type="PROSITE-ProRule" id="PRU00283"/>
    </source>
</evidence>
<evidence type="ECO:0000259" key="14">
    <source>
        <dbReference type="PROSITE" id="PS50067"/>
    </source>
</evidence>
<evidence type="ECO:0000256" key="11">
    <source>
        <dbReference type="RuleBase" id="RU000394"/>
    </source>
</evidence>
<evidence type="ECO:0000256" key="3">
    <source>
        <dbReference type="ARBA" id="ARBA00022490"/>
    </source>
</evidence>
<dbReference type="PROSITE" id="PS50067">
    <property type="entry name" value="KINESIN_MOTOR_2"/>
    <property type="match status" value="1"/>
</dbReference>
<dbReference type="GO" id="GO:0005524">
    <property type="term" value="F:ATP binding"/>
    <property type="evidence" value="ECO:0007669"/>
    <property type="project" value="UniProtKB-UniRule"/>
</dbReference>
<feature type="coiled-coil region" evidence="12">
    <location>
        <begin position="219"/>
        <end position="260"/>
    </location>
</feature>
<evidence type="ECO:0000256" key="1">
    <source>
        <dbReference type="ARBA" id="ARBA00004245"/>
    </source>
</evidence>
<dbReference type="InterPro" id="IPR001752">
    <property type="entry name" value="Kinesin_motor_dom"/>
</dbReference>
<name>A0A068S5G1_9FUNG</name>
<keyword evidence="3" id="KW-0963">Cytoplasm</keyword>
<dbReference type="Pfam" id="PF00225">
    <property type="entry name" value="Kinesin"/>
    <property type="match status" value="1"/>
</dbReference>
<evidence type="ECO:0000256" key="6">
    <source>
        <dbReference type="ARBA" id="ARBA00022840"/>
    </source>
</evidence>
<dbReference type="SMART" id="SM00129">
    <property type="entry name" value="KISc"/>
    <property type="match status" value="1"/>
</dbReference>
<dbReference type="SUPFAM" id="SSF52540">
    <property type="entry name" value="P-loop containing nucleoside triphosphate hydrolases"/>
    <property type="match status" value="1"/>
</dbReference>
<evidence type="ECO:0000256" key="9">
    <source>
        <dbReference type="ARBA" id="ARBA00023212"/>
    </source>
</evidence>
<keyword evidence="9" id="KW-0206">Cytoskeleton</keyword>
<keyword evidence="7 12" id="KW-0175">Coiled coil</keyword>
<evidence type="ECO:0000313" key="16">
    <source>
        <dbReference type="Proteomes" id="UP000027586"/>
    </source>
</evidence>
<sequence>MNRSAPAIERNAPAKRRRLDGSANKTNAALHSYRSYASVRDQAISNANQKKRPTGRQGTVDTYSKNVQHEVSNTAEEEEPESTEVVCQRLIELQAMSQRAEQLHAKNKEKLIRLHERSNQSLLKEIQPQQAKIQELRLELERIQGQADSKKHRRKQQEDEIAAAKVREERKSKFETDKSFQATIEKTAKAIEQTKLGLPTLSARGQDLDKRMHEKDMALEDVRKRRATTQQEIVSMEKSLMQAAQRRRKLYNTIQELKGNIRVFCRVRPVLRSDKSQQHTRIRYSSDDITDTLELEDDISSMLGKRTTKKYSFTFDRIFKPSTSQSECYEDIAYLVQSALDGYSVCIFAYGQTGSGKTYTMQGPSTDVSVETAGMIPRAIEQIYDLIQELKKEGWEYTMEGQFLEIYNETIHDLLGDPTTYGKVKHEIHHGKNGRTTVSQLKTVHLDSPATLHAMLRKANFNRATGATNMNERSSRSHSVFTLRLAGFNRSAKETCTGVLNLVDLAGSERLALSGATGERLKETQAINKSLSSLGDVIHALNNNSKTENNAHVPYRNSKLTYLLQNSLGGTSKTLMFVNISPLAEHFNETLCSLRFASKVNACRVELPKRLLK</sequence>
<feature type="binding site" evidence="10">
    <location>
        <begin position="351"/>
        <end position="358"/>
    </location>
    <ligand>
        <name>ATP</name>
        <dbReference type="ChEBI" id="CHEBI:30616"/>
    </ligand>
</feature>
<dbReference type="PANTHER" id="PTHR47972">
    <property type="entry name" value="KINESIN-LIKE PROTEIN KLP-3"/>
    <property type="match status" value="1"/>
</dbReference>
<evidence type="ECO:0000256" key="2">
    <source>
        <dbReference type="ARBA" id="ARBA00010899"/>
    </source>
</evidence>
<dbReference type="VEuPathDB" id="FungiDB:LCOR_08035.1"/>
<dbReference type="Gene3D" id="3.40.850.10">
    <property type="entry name" value="Kinesin motor domain"/>
    <property type="match status" value="1"/>
</dbReference>
<keyword evidence="8 10" id="KW-0505">Motor protein</keyword>
<dbReference type="OrthoDB" id="3176171at2759"/>
<feature type="compositionally biased region" description="Polar residues" evidence="13">
    <location>
        <begin position="56"/>
        <end position="66"/>
    </location>
</feature>
<feature type="domain" description="Kinesin motor" evidence="14">
    <location>
        <begin position="260"/>
        <end position="603"/>
    </location>
</feature>
<dbReference type="PANTHER" id="PTHR47972:SF45">
    <property type="entry name" value="PROTEIN CLARET SEGREGATIONAL"/>
    <property type="match status" value="1"/>
</dbReference>
<comment type="subcellular location">
    <subcellularLocation>
        <location evidence="1">Cytoplasm</location>
        <location evidence="1">Cytoskeleton</location>
    </subcellularLocation>
</comment>
<evidence type="ECO:0000313" key="15">
    <source>
        <dbReference type="EMBL" id="CDH57042.1"/>
    </source>
</evidence>
<evidence type="ECO:0000256" key="13">
    <source>
        <dbReference type="SAM" id="MobiDB-lite"/>
    </source>
</evidence>
<dbReference type="InterPro" id="IPR036961">
    <property type="entry name" value="Kinesin_motor_dom_sf"/>
</dbReference>
<reference evidence="15" key="1">
    <citation type="submission" date="2013-08" db="EMBL/GenBank/DDBJ databases">
        <title>Gene expansion shapes genome architecture in the human pathogen Lichtheimia corymbifera: an evolutionary genomics analysis in the ancient terrestrial Mucorales (Mucoromycotina).</title>
        <authorList>
            <person name="Schwartze V.U."/>
            <person name="Winter S."/>
            <person name="Shelest E."/>
            <person name="Marcet-Houben M."/>
            <person name="Horn F."/>
            <person name="Wehner S."/>
            <person name="Hoffmann K."/>
            <person name="Riege K."/>
            <person name="Sammeth M."/>
            <person name="Nowrousian M."/>
            <person name="Valiante V."/>
            <person name="Linde J."/>
            <person name="Jacobsen I.D."/>
            <person name="Marz M."/>
            <person name="Brakhage A.A."/>
            <person name="Gabaldon T."/>
            <person name="Bocker S."/>
            <person name="Voigt K."/>
        </authorList>
    </citation>
    <scope>NUCLEOTIDE SEQUENCE [LARGE SCALE GENOMIC DNA]</scope>
    <source>
        <strain evidence="15">FSU 9682</strain>
    </source>
</reference>
<dbReference type="STRING" id="1263082.A0A068S5G1"/>
<dbReference type="InterPro" id="IPR027417">
    <property type="entry name" value="P-loop_NTPase"/>
</dbReference>
<dbReference type="PROSITE" id="PS00411">
    <property type="entry name" value="KINESIN_MOTOR_1"/>
    <property type="match status" value="1"/>
</dbReference>
<keyword evidence="6 10" id="KW-0067">ATP-binding</keyword>
<protein>
    <recommendedName>
        <fullName evidence="11">Kinesin-like protein</fullName>
    </recommendedName>
</protein>
<comment type="caution">
    <text evidence="15">The sequence shown here is derived from an EMBL/GenBank/DDBJ whole genome shotgun (WGS) entry which is preliminary data.</text>
</comment>
<dbReference type="FunFam" id="3.40.850.10:FF:000065">
    <property type="entry name" value="Kinesin-like protein"/>
    <property type="match status" value="1"/>
</dbReference>
<evidence type="ECO:0000256" key="5">
    <source>
        <dbReference type="ARBA" id="ARBA00022741"/>
    </source>
</evidence>
<evidence type="ECO:0000256" key="4">
    <source>
        <dbReference type="ARBA" id="ARBA00022701"/>
    </source>
</evidence>
<comment type="similarity">
    <text evidence="2">Belongs to the TRAFAC class myosin-kinesin ATPase superfamily. Kinesin family. KIN-14 subfamily.</text>
</comment>
<dbReference type="InterPro" id="IPR027640">
    <property type="entry name" value="Kinesin-like_fam"/>
</dbReference>
<dbReference type="GO" id="GO:0003777">
    <property type="term" value="F:microtubule motor activity"/>
    <property type="evidence" value="ECO:0007669"/>
    <property type="project" value="InterPro"/>
</dbReference>
<dbReference type="PRINTS" id="PR00380">
    <property type="entry name" value="KINESINHEAVY"/>
</dbReference>
<dbReference type="CDD" id="cd01366">
    <property type="entry name" value="KISc_C_terminal"/>
    <property type="match status" value="1"/>
</dbReference>
<dbReference type="GO" id="GO:0005874">
    <property type="term" value="C:microtubule"/>
    <property type="evidence" value="ECO:0007669"/>
    <property type="project" value="UniProtKB-KW"/>
</dbReference>
<dbReference type="InterPro" id="IPR019821">
    <property type="entry name" value="Kinesin_motor_CS"/>
</dbReference>
<dbReference type="GO" id="GO:0007018">
    <property type="term" value="P:microtubule-based movement"/>
    <property type="evidence" value="ECO:0007669"/>
    <property type="project" value="InterPro"/>
</dbReference>
<gene>
    <name evidence="15" type="ORF">LCOR_08035.1</name>
</gene>
<evidence type="ECO:0000256" key="8">
    <source>
        <dbReference type="ARBA" id="ARBA00023175"/>
    </source>
</evidence>
<dbReference type="Proteomes" id="UP000027586">
    <property type="component" value="Unassembled WGS sequence"/>
</dbReference>
<proteinExistence type="inferred from homology"/>
<keyword evidence="5 10" id="KW-0547">Nucleotide-binding</keyword>
<feature type="region of interest" description="Disordered" evidence="13">
    <location>
        <begin position="1"/>
        <end position="83"/>
    </location>
</feature>
<keyword evidence="4 11" id="KW-0493">Microtubule</keyword>
<dbReference type="AlphaFoldDB" id="A0A068S5G1"/>
<dbReference type="GO" id="GO:0008017">
    <property type="term" value="F:microtubule binding"/>
    <property type="evidence" value="ECO:0007669"/>
    <property type="project" value="InterPro"/>
</dbReference>
<keyword evidence="16" id="KW-1185">Reference proteome</keyword>
<accession>A0A068S5G1</accession>
<evidence type="ECO:0000256" key="12">
    <source>
        <dbReference type="SAM" id="Coils"/>
    </source>
</evidence>